<sequence length="205" mass="23675">IGDIAAFSAAAFGIYLFLKVKYLHFNLTLLFLHVYIVGPIFIISRWILIPFEMGYFALRFASSYETNQRRHIPILILSINFCISVMFGYLVVHSSSQAPNYFFEVTILKKKMLQLFVFINGANRRRQTELLDQYKGYSVSFRWQLMQNITAAKELSIMMTIANGALTVILPSLFIPAYILENDRSHQETYEMAKLLTTIFVIVMA</sequence>
<feature type="non-terminal residue" evidence="3">
    <location>
        <position position="1"/>
    </location>
</feature>
<dbReference type="PANTHER" id="PTHR23128:SF132">
    <property type="entry name" value="SERPENTINE RECEPTOR, CLASS E (EPSILON)-RELATED"/>
    <property type="match status" value="1"/>
</dbReference>
<comment type="caution">
    <text evidence="3">The sequence shown here is derived from an EMBL/GenBank/DDBJ whole genome shotgun (WGS) entry which is preliminary data.</text>
</comment>
<evidence type="ECO:0000256" key="2">
    <source>
        <dbReference type="SAM" id="Phobius"/>
    </source>
</evidence>
<evidence type="ECO:0000313" key="4">
    <source>
        <dbReference type="Proteomes" id="UP001432322"/>
    </source>
</evidence>
<keyword evidence="4" id="KW-1185">Reference proteome</keyword>
<proteinExistence type="inferred from homology"/>
<protein>
    <recommendedName>
        <fullName evidence="5">G protein-coupled receptor</fullName>
    </recommendedName>
</protein>
<feature type="transmembrane region" description="Helical" evidence="2">
    <location>
        <begin position="155"/>
        <end position="180"/>
    </location>
</feature>
<dbReference type="GO" id="GO:0016020">
    <property type="term" value="C:membrane"/>
    <property type="evidence" value="ECO:0007669"/>
    <property type="project" value="InterPro"/>
</dbReference>
<keyword evidence="2" id="KW-0812">Transmembrane</keyword>
<feature type="transmembrane region" description="Helical" evidence="2">
    <location>
        <begin position="27"/>
        <end position="51"/>
    </location>
</feature>
<accession>A0AAV5VTR0</accession>
<dbReference type="EMBL" id="BTSY01000004">
    <property type="protein sequence ID" value="GMT21688.1"/>
    <property type="molecule type" value="Genomic_DNA"/>
</dbReference>
<dbReference type="PANTHER" id="PTHR23128">
    <property type="entry name" value="SERPENTINE RECEPTOR, CLASS E (EPSILON)-RELATED"/>
    <property type="match status" value="1"/>
</dbReference>
<reference evidence="3" key="1">
    <citation type="submission" date="2023-10" db="EMBL/GenBank/DDBJ databases">
        <title>Genome assembly of Pristionchus species.</title>
        <authorList>
            <person name="Yoshida K."/>
            <person name="Sommer R.J."/>
        </authorList>
    </citation>
    <scope>NUCLEOTIDE SEQUENCE</scope>
    <source>
        <strain evidence="3">RS5133</strain>
    </source>
</reference>
<evidence type="ECO:0000313" key="3">
    <source>
        <dbReference type="EMBL" id="GMT21688.1"/>
    </source>
</evidence>
<dbReference type="InterPro" id="IPR004151">
    <property type="entry name" value="7TM_GPCR_serpentine_rcpt_Sre"/>
</dbReference>
<keyword evidence="2" id="KW-1133">Transmembrane helix</keyword>
<gene>
    <name evidence="3" type="ORF">PFISCL1PPCAC_12985</name>
</gene>
<evidence type="ECO:0000256" key="1">
    <source>
        <dbReference type="ARBA" id="ARBA00006803"/>
    </source>
</evidence>
<comment type="similarity">
    <text evidence="1">Belongs to the nematode receptor-like protein sre family.</text>
</comment>
<dbReference type="GO" id="GO:0007606">
    <property type="term" value="P:sensory perception of chemical stimulus"/>
    <property type="evidence" value="ECO:0007669"/>
    <property type="project" value="InterPro"/>
</dbReference>
<dbReference type="Proteomes" id="UP001432322">
    <property type="component" value="Unassembled WGS sequence"/>
</dbReference>
<name>A0AAV5VTR0_9BILA</name>
<keyword evidence="2" id="KW-0472">Membrane</keyword>
<dbReference type="AlphaFoldDB" id="A0AAV5VTR0"/>
<feature type="transmembrane region" description="Helical" evidence="2">
    <location>
        <begin position="72"/>
        <end position="92"/>
    </location>
</feature>
<organism evidence="3 4">
    <name type="scientific">Pristionchus fissidentatus</name>
    <dbReference type="NCBI Taxonomy" id="1538716"/>
    <lineage>
        <taxon>Eukaryota</taxon>
        <taxon>Metazoa</taxon>
        <taxon>Ecdysozoa</taxon>
        <taxon>Nematoda</taxon>
        <taxon>Chromadorea</taxon>
        <taxon>Rhabditida</taxon>
        <taxon>Rhabditina</taxon>
        <taxon>Diplogasteromorpha</taxon>
        <taxon>Diplogasteroidea</taxon>
        <taxon>Neodiplogasteridae</taxon>
        <taxon>Pristionchus</taxon>
    </lineage>
</organism>
<dbReference type="Pfam" id="PF03125">
    <property type="entry name" value="Sre"/>
    <property type="match status" value="1"/>
</dbReference>
<evidence type="ECO:0008006" key="5">
    <source>
        <dbReference type="Google" id="ProtNLM"/>
    </source>
</evidence>